<comment type="pathway">
    <text evidence="6">Carbohydrate biosynthesis; Calvin cycle.</text>
</comment>
<dbReference type="PANTHER" id="PTHR43522:SF2">
    <property type="entry name" value="TRANSKETOLASE 1-RELATED"/>
    <property type="match status" value="1"/>
</dbReference>
<evidence type="ECO:0000256" key="21">
    <source>
        <dbReference type="PIRSR" id="PIRSR605478-3"/>
    </source>
</evidence>
<evidence type="ECO:0000256" key="18">
    <source>
        <dbReference type="NCBIfam" id="TIGR00232"/>
    </source>
</evidence>
<feature type="binding site" evidence="20">
    <location>
        <position position="459"/>
    </location>
    <ligand>
        <name>substrate</name>
    </ligand>
</feature>
<feature type="binding site" evidence="20">
    <location>
        <position position="260"/>
    </location>
    <ligand>
        <name>substrate</name>
    </ligand>
</feature>
<keyword evidence="15 21" id="KW-0786">Thiamine pyrophosphate</keyword>
<keyword evidence="12 22" id="KW-0479">Metal-binding</keyword>
<dbReference type="InterPro" id="IPR033247">
    <property type="entry name" value="Transketolase_fam"/>
</dbReference>
<feature type="site" description="Important for catalytic activity" evidence="23">
    <location>
        <position position="260"/>
    </location>
</feature>
<dbReference type="Proteomes" id="UP000294865">
    <property type="component" value="Unassembled WGS sequence"/>
</dbReference>
<keyword evidence="11 24" id="KW-0808">Transferase</keyword>
<comment type="subunit">
    <text evidence="8 24">Homodimer.</text>
</comment>
<feature type="binding site" evidence="21">
    <location>
        <position position="435"/>
    </location>
    <ligand>
        <name>thiamine diphosphate</name>
        <dbReference type="ChEBI" id="CHEBI:58937"/>
    </ligand>
</feature>
<dbReference type="CDD" id="cd07033">
    <property type="entry name" value="TPP_PYR_DXS_TK_like"/>
    <property type="match status" value="1"/>
</dbReference>
<evidence type="ECO:0000256" key="14">
    <source>
        <dbReference type="ARBA" id="ARBA00022842"/>
    </source>
</evidence>
<dbReference type="InterPro" id="IPR005475">
    <property type="entry name" value="Transketolase-like_Pyr-bd"/>
</dbReference>
<evidence type="ECO:0000256" key="9">
    <source>
        <dbReference type="ARBA" id="ARBA00013152"/>
    </source>
</evidence>
<dbReference type="GO" id="GO:0019253">
    <property type="term" value="P:reductive pentose-phosphate cycle"/>
    <property type="evidence" value="ECO:0007669"/>
    <property type="project" value="UniProtKB-UniPathway"/>
</dbReference>
<evidence type="ECO:0000256" key="17">
    <source>
        <dbReference type="ARBA" id="ARBA00049473"/>
    </source>
</evidence>
<feature type="binding site" evidence="20">
    <location>
        <position position="382"/>
    </location>
    <ligand>
        <name>substrate</name>
    </ligand>
</feature>
<accession>A0A4R6C6T9</accession>
<dbReference type="CDD" id="cd02012">
    <property type="entry name" value="TPP_TK"/>
    <property type="match status" value="1"/>
</dbReference>
<comment type="pathway">
    <text evidence="5">Carbohydrate degradation; pentose phosphate pathway.</text>
</comment>
<feature type="site" description="Important for catalytic activity" evidence="23">
    <location>
        <position position="28"/>
    </location>
</feature>
<dbReference type="SMART" id="SM00861">
    <property type="entry name" value="Transket_pyr"/>
    <property type="match status" value="1"/>
</dbReference>
<keyword evidence="13 24" id="KW-0106">Calcium</keyword>
<dbReference type="GO" id="GO:0006098">
    <property type="term" value="P:pentose-phosphate shunt"/>
    <property type="evidence" value="ECO:0007669"/>
    <property type="project" value="UniProtKB-UniPathway"/>
</dbReference>
<proteinExistence type="inferred from homology"/>
<comment type="cofactor">
    <cofactor evidence="22">
        <name>Mg(2+)</name>
        <dbReference type="ChEBI" id="CHEBI:18420"/>
    </cofactor>
    <text evidence="22">Binds 1 Mg(2+) ion per subunit. Can also utilize other divalent metal cations, such as Ca(2+), Mn(2+) and Co(2+).</text>
</comment>
<dbReference type="PROSITE" id="PS00802">
    <property type="entry name" value="TRANSKETOLASE_2"/>
    <property type="match status" value="1"/>
</dbReference>
<evidence type="ECO:0000256" key="1">
    <source>
        <dbReference type="ARBA" id="ARBA00001913"/>
    </source>
</evidence>
<dbReference type="EC" id="2.2.1.1" evidence="9 18"/>
<dbReference type="GO" id="GO:0005829">
    <property type="term" value="C:cytosol"/>
    <property type="evidence" value="ECO:0007669"/>
    <property type="project" value="TreeGrafter"/>
</dbReference>
<feature type="binding site" evidence="22">
    <location>
        <position position="185"/>
    </location>
    <ligand>
        <name>Mg(2+)</name>
        <dbReference type="ChEBI" id="CHEBI:18420"/>
    </ligand>
</feature>
<dbReference type="NCBIfam" id="TIGR00232">
    <property type="entry name" value="tktlase_bact"/>
    <property type="match status" value="1"/>
</dbReference>
<comment type="catalytic activity">
    <reaction evidence="17 24">
        <text>D-sedoheptulose 7-phosphate + D-glyceraldehyde 3-phosphate = aldehydo-D-ribose 5-phosphate + D-xylulose 5-phosphate</text>
        <dbReference type="Rhea" id="RHEA:10508"/>
        <dbReference type="ChEBI" id="CHEBI:57483"/>
        <dbReference type="ChEBI" id="CHEBI:57737"/>
        <dbReference type="ChEBI" id="CHEBI:58273"/>
        <dbReference type="ChEBI" id="CHEBI:59776"/>
        <dbReference type="EC" id="2.2.1.1"/>
    </reaction>
</comment>
<dbReference type="Gene3D" id="3.40.50.970">
    <property type="match status" value="2"/>
</dbReference>
<feature type="binding site" evidence="20">
    <location>
        <position position="355"/>
    </location>
    <ligand>
        <name>substrate</name>
    </ligand>
</feature>
<evidence type="ECO:0000256" key="16">
    <source>
        <dbReference type="ARBA" id="ARBA00023172"/>
    </source>
</evidence>
<evidence type="ECO:0000256" key="5">
    <source>
        <dbReference type="ARBA" id="ARBA00004959"/>
    </source>
</evidence>
<dbReference type="GO" id="GO:0006310">
    <property type="term" value="P:DNA recombination"/>
    <property type="evidence" value="ECO:0007669"/>
    <property type="project" value="UniProtKB-KW"/>
</dbReference>
<comment type="cofactor">
    <cofactor evidence="24">
        <name>Mg(2+)</name>
        <dbReference type="ChEBI" id="CHEBI:18420"/>
    </cofactor>
    <cofactor evidence="24">
        <name>Ca(2+)</name>
        <dbReference type="ChEBI" id="CHEBI:29108"/>
    </cofactor>
    <cofactor evidence="24">
        <name>Mn(2+)</name>
        <dbReference type="ChEBI" id="CHEBI:29035"/>
    </cofactor>
    <cofactor evidence="24">
        <name>Co(2+)</name>
        <dbReference type="ChEBI" id="CHEBI:48828"/>
    </cofactor>
    <text evidence="24">Binds 1 Mg(2+) ion per subunit. Can also utilize other divalent metal cations, such as Ca(2+), Mn(2+) and Co(2+).</text>
</comment>
<dbReference type="UniPathway" id="UPA00116"/>
<dbReference type="PANTHER" id="PTHR43522">
    <property type="entry name" value="TRANSKETOLASE"/>
    <property type="match status" value="1"/>
</dbReference>
<comment type="cofactor">
    <cofactor evidence="2">
        <name>Mn(2+)</name>
        <dbReference type="ChEBI" id="CHEBI:29035"/>
    </cofactor>
</comment>
<feature type="binding site" evidence="21">
    <location>
        <position position="260"/>
    </location>
    <ligand>
        <name>thiamine diphosphate</name>
        <dbReference type="ChEBI" id="CHEBI:58937"/>
    </ligand>
</feature>
<dbReference type="InterPro" id="IPR005474">
    <property type="entry name" value="Transketolase_N"/>
</dbReference>
<evidence type="ECO:0000256" key="13">
    <source>
        <dbReference type="ARBA" id="ARBA00022837"/>
    </source>
</evidence>
<dbReference type="Pfam" id="PF22613">
    <property type="entry name" value="Transketolase_C_1"/>
    <property type="match status" value="1"/>
</dbReference>
<feature type="binding site" evidence="20">
    <location>
        <position position="467"/>
    </location>
    <ligand>
        <name>substrate</name>
    </ligand>
</feature>
<dbReference type="InterPro" id="IPR020826">
    <property type="entry name" value="Transketolase_BS"/>
</dbReference>
<evidence type="ECO:0000256" key="20">
    <source>
        <dbReference type="PIRSR" id="PIRSR605478-2"/>
    </source>
</evidence>
<comment type="cofactor">
    <cofactor evidence="1">
        <name>Ca(2+)</name>
        <dbReference type="ChEBI" id="CHEBI:29108"/>
    </cofactor>
</comment>
<name>A0A4R6C6T9_9STAP</name>
<evidence type="ECO:0000256" key="22">
    <source>
        <dbReference type="PIRSR" id="PIRSR605478-4"/>
    </source>
</evidence>
<feature type="binding site" evidence="20">
    <location>
        <position position="28"/>
    </location>
    <ligand>
        <name>substrate</name>
    </ligand>
</feature>
<evidence type="ECO:0000256" key="11">
    <source>
        <dbReference type="ARBA" id="ARBA00022679"/>
    </source>
</evidence>
<dbReference type="InterPro" id="IPR005478">
    <property type="entry name" value="Transketolase_bac-like"/>
</dbReference>
<evidence type="ECO:0000256" key="10">
    <source>
        <dbReference type="ARBA" id="ARBA00016662"/>
    </source>
</evidence>
<evidence type="ECO:0000256" key="19">
    <source>
        <dbReference type="PIRSR" id="PIRSR605478-1"/>
    </source>
</evidence>
<evidence type="ECO:0000256" key="24">
    <source>
        <dbReference type="RuleBase" id="RU004996"/>
    </source>
</evidence>
<dbReference type="Pfam" id="PF00456">
    <property type="entry name" value="Transketolase_N"/>
    <property type="match status" value="1"/>
</dbReference>
<dbReference type="InterPro" id="IPR055152">
    <property type="entry name" value="Transketolase-like_C_2"/>
</dbReference>
<dbReference type="SUPFAM" id="SSF52518">
    <property type="entry name" value="Thiamin diphosphate-binding fold (THDP-binding)"/>
    <property type="match status" value="2"/>
</dbReference>
<organism evidence="26 27">
    <name type="scientific">Macrococcoides canis</name>
    <dbReference type="NCBI Taxonomy" id="1855823"/>
    <lineage>
        <taxon>Bacteria</taxon>
        <taxon>Bacillati</taxon>
        <taxon>Bacillota</taxon>
        <taxon>Bacilli</taxon>
        <taxon>Bacillales</taxon>
        <taxon>Staphylococcaceae</taxon>
        <taxon>Macrococcoides</taxon>
    </lineage>
</organism>
<dbReference type="PROSITE" id="PS00801">
    <property type="entry name" value="TRANSKETOLASE_1"/>
    <property type="match status" value="1"/>
</dbReference>
<evidence type="ECO:0000256" key="23">
    <source>
        <dbReference type="PIRSR" id="PIRSR605478-5"/>
    </source>
</evidence>
<feature type="domain" description="Transketolase-like pyrimidine-binding" evidence="25">
    <location>
        <begin position="352"/>
        <end position="523"/>
    </location>
</feature>
<evidence type="ECO:0000256" key="6">
    <source>
        <dbReference type="ARBA" id="ARBA00005215"/>
    </source>
</evidence>
<dbReference type="FunFam" id="3.40.50.920:FF:000003">
    <property type="entry name" value="Transketolase"/>
    <property type="match status" value="1"/>
</dbReference>
<comment type="cofactor">
    <cofactor evidence="3">
        <name>Co(2+)</name>
        <dbReference type="ChEBI" id="CHEBI:48828"/>
    </cofactor>
</comment>
<comment type="function">
    <text evidence="4 24">Catalyzes the transfer of a two-carbon ketol group from a ketose donor to an aldose acceptor, via a covalent intermediate with the cofactor thiamine pyrophosphate.</text>
</comment>
<dbReference type="FunFam" id="3.40.50.970:FF:000003">
    <property type="entry name" value="Transketolase"/>
    <property type="match status" value="1"/>
</dbReference>
<feature type="binding site" evidence="21">
    <location>
        <begin position="115"/>
        <end position="117"/>
    </location>
    <ligand>
        <name>thiamine diphosphate</name>
        <dbReference type="ChEBI" id="CHEBI:58937"/>
    </ligand>
</feature>
<evidence type="ECO:0000256" key="12">
    <source>
        <dbReference type="ARBA" id="ARBA00022723"/>
    </source>
</evidence>
<evidence type="ECO:0000313" key="27">
    <source>
        <dbReference type="Proteomes" id="UP000294865"/>
    </source>
</evidence>
<comment type="caution">
    <text evidence="26">The sequence shown here is derived from an EMBL/GenBank/DDBJ whole genome shotgun (WGS) entry which is preliminary data.</text>
</comment>
<dbReference type="InterPro" id="IPR029061">
    <property type="entry name" value="THDP-binding"/>
</dbReference>
<feature type="binding site" evidence="20">
    <location>
        <position position="518"/>
    </location>
    <ligand>
        <name>substrate</name>
    </ligand>
</feature>
<evidence type="ECO:0000256" key="3">
    <source>
        <dbReference type="ARBA" id="ARBA00001941"/>
    </source>
</evidence>
<evidence type="ECO:0000256" key="4">
    <source>
        <dbReference type="ARBA" id="ARBA00002931"/>
    </source>
</evidence>
<comment type="similarity">
    <text evidence="7 24">Belongs to the transketolase family.</text>
</comment>
<evidence type="ECO:0000256" key="15">
    <source>
        <dbReference type="ARBA" id="ARBA00023052"/>
    </source>
</evidence>
<sequence length="661" mass="71881">MFNEKDQLAVDSIRALSIDQIEEANSGHPGLPMGAAPMAYTLWTRHLNFNPASHNFFDRDRFVLSAGHGSALLYSLLHVSGGLEIEELKQFRQWDSKTPGHPEYRHTKGVEVTTGPLGQGFAMSVGMAMAEKHLAATFNQQSDIIDHYTYVLVSDGDLMEGISHEAASLAGHLKLNKLIALYDSNDISLDGELNKAFSEDIKGRFESYGWEHILVSDGNDMNAIDQAIEKAKSSDRPSIIEVKTIIGYGSPNKQGTNGVHGAPLGGDERKLVFEAYSLDAEKKFHVAPAVYEIFQQTMLKRANEKEQIWNDKFAQLEKENPELAQQLKHAIAGELESDYAEALPVYEAGTSAATRATSGDMIQALAKTVPSFFGGSADLASSNKSNVKDTGDFSAETPEGKNIWFGVREFAMGAALNGMAAHGGLKVYGATFFVFSDYLKPAVRLSALMGLPVTYVFTHDSIAVGEDGPTHEPIEQLAGLRAIPNLNVIRPADGNESRAAWKIALESTDIPTALVLTRQNLTVIDIEQDKLEAGVARGGYIVYQSEQPEILIVATGSEVNLAIDAAKALENQGKGVQVVSMPNTQKFDAQDKAYKEEVLPSSIKQRVAIEMAASDSWYKYVGLNGLVIGIDKFGASAPGELVMEKYGFTVENVVNNILNMK</sequence>
<evidence type="ECO:0000256" key="7">
    <source>
        <dbReference type="ARBA" id="ARBA00007131"/>
    </source>
</evidence>
<dbReference type="Pfam" id="PF02779">
    <property type="entry name" value="Transket_pyr"/>
    <property type="match status" value="1"/>
</dbReference>
<feature type="binding site" evidence="21">
    <location>
        <position position="68"/>
    </location>
    <ligand>
        <name>thiamine diphosphate</name>
        <dbReference type="ChEBI" id="CHEBI:58937"/>
    </ligand>
</feature>
<feature type="binding site" evidence="21">
    <location>
        <position position="185"/>
    </location>
    <ligand>
        <name>thiamine diphosphate</name>
        <dbReference type="ChEBI" id="CHEBI:58937"/>
    </ligand>
</feature>
<feature type="binding site" evidence="20">
    <location>
        <position position="471"/>
    </location>
    <ligand>
        <name>substrate</name>
    </ligand>
</feature>
<gene>
    <name evidence="26" type="primary">tkt</name>
    <name evidence="26" type="ORF">ETI04_01385</name>
</gene>
<keyword evidence="16" id="KW-0233">DNA recombination</keyword>
<dbReference type="GO" id="GO:0004802">
    <property type="term" value="F:transketolase activity"/>
    <property type="evidence" value="ECO:0007669"/>
    <property type="project" value="UniProtKB-UniRule"/>
</dbReference>
<feature type="active site" description="Proton donor" evidence="19">
    <location>
        <position position="409"/>
    </location>
</feature>
<comment type="cofactor">
    <cofactor evidence="21">
        <name>thiamine diphosphate</name>
        <dbReference type="ChEBI" id="CHEBI:58937"/>
    </cofactor>
    <text evidence="21">Binds 1 thiamine pyrophosphate per subunit. During the reaction, the substrate forms a covalent intermediate with the cofactor.</text>
</comment>
<feature type="binding site" evidence="21">
    <location>
        <position position="156"/>
    </location>
    <ligand>
        <name>thiamine diphosphate</name>
        <dbReference type="ChEBI" id="CHEBI:58937"/>
    </ligand>
</feature>
<dbReference type="EMBL" id="SDQG01000001">
    <property type="protein sequence ID" value="TDM18173.1"/>
    <property type="molecule type" value="Genomic_DNA"/>
</dbReference>
<reference evidence="26 27" key="1">
    <citation type="submission" date="2019-01" db="EMBL/GenBank/DDBJ databases">
        <title>Draft genome sequences of Macrococcus caseolyticus, Macrococcus canis, Macrococcus bohemicus and Macrococcus goetzii.</title>
        <authorList>
            <person name="Mazhar S."/>
            <person name="Altermann E."/>
            <person name="Hill C."/>
            <person name="Mcauliffe O."/>
        </authorList>
    </citation>
    <scope>NUCLEOTIDE SEQUENCE [LARGE SCALE GENOMIC DNA]</scope>
    <source>
        <strain evidence="26 27">DPC7162</strain>
    </source>
</reference>
<dbReference type="FunFam" id="3.40.50.970:FF:000081">
    <property type="entry name" value="Transketolase"/>
    <property type="match status" value="1"/>
</dbReference>
<protein>
    <recommendedName>
        <fullName evidence="10 18">Transketolase</fullName>
        <ecNumber evidence="9 18">2.2.1.1</ecNumber>
    </recommendedName>
</protein>
<keyword evidence="14 22" id="KW-0460">Magnesium</keyword>
<evidence type="ECO:0000256" key="2">
    <source>
        <dbReference type="ARBA" id="ARBA00001936"/>
    </source>
</evidence>
<feature type="binding site" evidence="22">
    <location>
        <position position="187"/>
    </location>
    <ligand>
        <name>Mg(2+)</name>
        <dbReference type="ChEBI" id="CHEBI:18420"/>
    </ligand>
</feature>
<evidence type="ECO:0000259" key="25">
    <source>
        <dbReference type="SMART" id="SM00861"/>
    </source>
</evidence>
<dbReference type="InterPro" id="IPR049557">
    <property type="entry name" value="Transketolase_CS"/>
</dbReference>
<feature type="binding site" evidence="22">
    <location>
        <position position="155"/>
    </location>
    <ligand>
        <name>Mg(2+)</name>
        <dbReference type="ChEBI" id="CHEBI:18420"/>
    </ligand>
</feature>
<evidence type="ECO:0000256" key="8">
    <source>
        <dbReference type="ARBA" id="ARBA00011738"/>
    </source>
</evidence>
<dbReference type="InterPro" id="IPR009014">
    <property type="entry name" value="Transketo_C/PFOR_II"/>
</dbReference>
<evidence type="ECO:0000313" key="26">
    <source>
        <dbReference type="EMBL" id="TDM18173.1"/>
    </source>
</evidence>
<dbReference type="Gene3D" id="3.40.50.920">
    <property type="match status" value="1"/>
</dbReference>
<dbReference type="RefSeq" id="WP_133418796.1">
    <property type="nucleotide sequence ID" value="NZ_SDGP01000001.1"/>
</dbReference>
<dbReference type="UniPathway" id="UPA00115"/>
<dbReference type="AlphaFoldDB" id="A0A4R6C6T9"/>
<dbReference type="GO" id="GO:0046872">
    <property type="term" value="F:metal ion binding"/>
    <property type="evidence" value="ECO:0007669"/>
    <property type="project" value="UniProtKB-KW"/>
</dbReference>
<dbReference type="SUPFAM" id="SSF52922">
    <property type="entry name" value="TK C-terminal domain-like"/>
    <property type="match status" value="1"/>
</dbReference>